<dbReference type="PANTHER" id="PTHR36434:SF1">
    <property type="entry name" value="MEMBRANE PROTEASE YUGP-RELATED"/>
    <property type="match status" value="1"/>
</dbReference>
<name>A0AB73SZZ2_9FIRM</name>
<gene>
    <name evidence="2" type="ORF">C7383_11410</name>
</gene>
<evidence type="ECO:0000313" key="3">
    <source>
        <dbReference type="Proteomes" id="UP000245412"/>
    </source>
</evidence>
<accession>A0AB73SZZ2</accession>
<dbReference type="Proteomes" id="UP000245412">
    <property type="component" value="Unassembled WGS sequence"/>
</dbReference>
<organism evidence="2 3">
    <name type="scientific">Murimonas intestini</name>
    <dbReference type="NCBI Taxonomy" id="1337051"/>
    <lineage>
        <taxon>Bacteria</taxon>
        <taxon>Bacillati</taxon>
        <taxon>Bacillota</taxon>
        <taxon>Clostridia</taxon>
        <taxon>Lachnospirales</taxon>
        <taxon>Lachnospiraceae</taxon>
        <taxon>Murimonas</taxon>
    </lineage>
</organism>
<feature type="transmembrane region" description="Helical" evidence="1">
    <location>
        <begin position="219"/>
        <end position="238"/>
    </location>
</feature>
<protein>
    <recommendedName>
        <fullName evidence="4">Peptidase</fullName>
    </recommendedName>
</protein>
<dbReference type="PANTHER" id="PTHR36434">
    <property type="entry name" value="MEMBRANE PROTEASE YUGP-RELATED"/>
    <property type="match status" value="1"/>
</dbReference>
<evidence type="ECO:0000256" key="1">
    <source>
        <dbReference type="SAM" id="Phobius"/>
    </source>
</evidence>
<keyword evidence="1" id="KW-1133">Transmembrane helix</keyword>
<evidence type="ECO:0000313" key="2">
    <source>
        <dbReference type="EMBL" id="PWJ73043.1"/>
    </source>
</evidence>
<keyword evidence="1" id="KW-0812">Transmembrane</keyword>
<dbReference type="AlphaFoldDB" id="A0AB73SZZ2"/>
<dbReference type="Pfam" id="PF04298">
    <property type="entry name" value="Zn_peptidase_2"/>
    <property type="match status" value="1"/>
</dbReference>
<keyword evidence="1" id="KW-0472">Membrane</keyword>
<dbReference type="InterPro" id="IPR007395">
    <property type="entry name" value="Zn_peptidase_2"/>
</dbReference>
<dbReference type="RefSeq" id="WP_109747910.1">
    <property type="nucleotide sequence ID" value="NZ_CABJAT010000008.1"/>
</dbReference>
<reference evidence="2 3" key="1">
    <citation type="submission" date="2018-05" db="EMBL/GenBank/DDBJ databases">
        <authorList>
            <person name="Goeker M."/>
            <person name="Huntemann M."/>
            <person name="Clum A."/>
            <person name="Pillay M."/>
            <person name="Palaniappan K."/>
            <person name="Varghese N."/>
            <person name="Mikhailova N."/>
            <person name="Stamatis D."/>
            <person name="Reddy T."/>
            <person name="Daum C."/>
            <person name="Shapiro N."/>
            <person name="Ivanova N."/>
            <person name="Kyrpides N."/>
            <person name="Woyke T."/>
        </authorList>
    </citation>
    <scope>NUCLEOTIDE SEQUENCE [LARGE SCALE GENOMIC DNA]</scope>
    <source>
        <strain evidence="2 3">DSM 26524</strain>
    </source>
</reference>
<comment type="caution">
    <text evidence="2">The sequence shown here is derived from an EMBL/GenBank/DDBJ whole genome shotgun (WGS) entry which is preliminary data.</text>
</comment>
<feature type="transmembrane region" description="Helical" evidence="1">
    <location>
        <begin position="152"/>
        <end position="178"/>
    </location>
</feature>
<feature type="transmembrane region" description="Helical" evidence="1">
    <location>
        <begin position="20"/>
        <end position="43"/>
    </location>
</feature>
<evidence type="ECO:0008006" key="4">
    <source>
        <dbReference type="Google" id="ProtNLM"/>
    </source>
</evidence>
<keyword evidence="3" id="KW-1185">Reference proteome</keyword>
<sequence length="246" mass="26209">MLLSYNVNHFYGYGMGGFGMFLDPTMIFALIGLALSLIASGAVRSSFAKYSSVRAMCGLTGAQVADRLLRSAGIGDVRIEHISGNLNDHYDPRSKVLRLSDSVYGSTSVAALGVAAHECGHAIQHQVHYGPLVLRSTLVPLANLGSTLAWPVFFIGLIASVPFLTTAGIILFGLAVLFQLVTLPVEFNASKRALSQLDGMGILGQTESEGARKVLRAAAMTYVASLAASILQLLRLLILSRGRRND</sequence>
<proteinExistence type="predicted"/>
<dbReference type="EMBL" id="QGGY01000014">
    <property type="protein sequence ID" value="PWJ73043.1"/>
    <property type="molecule type" value="Genomic_DNA"/>
</dbReference>